<evidence type="ECO:0000313" key="1">
    <source>
        <dbReference type="EMBL" id="RGM10274.1"/>
    </source>
</evidence>
<accession>A0A3E4UJW7</accession>
<proteinExistence type="predicted"/>
<organism evidence="1 3">
    <name type="scientific">Bacteroides stercoris</name>
    <dbReference type="NCBI Taxonomy" id="46506"/>
    <lineage>
        <taxon>Bacteria</taxon>
        <taxon>Pseudomonadati</taxon>
        <taxon>Bacteroidota</taxon>
        <taxon>Bacteroidia</taxon>
        <taxon>Bacteroidales</taxon>
        <taxon>Bacteroidaceae</taxon>
        <taxon>Bacteroides</taxon>
    </lineage>
</organism>
<dbReference type="EMBL" id="QSSV01000025">
    <property type="protein sequence ID" value="RGM10274.1"/>
    <property type="molecule type" value="Genomic_DNA"/>
</dbReference>
<evidence type="ECO:0000313" key="3">
    <source>
        <dbReference type="Proteomes" id="UP000261223"/>
    </source>
</evidence>
<reference evidence="3 4" key="1">
    <citation type="submission" date="2018-08" db="EMBL/GenBank/DDBJ databases">
        <title>A genome reference for cultivated species of the human gut microbiota.</title>
        <authorList>
            <person name="Zou Y."/>
            <person name="Xue W."/>
            <person name="Luo G."/>
        </authorList>
    </citation>
    <scope>NUCLEOTIDE SEQUENCE [LARGE SCALE GENOMIC DNA]</scope>
    <source>
        <strain evidence="2 4">AF25-6</strain>
        <strain evidence="1 3">TF03-6</strain>
    </source>
</reference>
<gene>
    <name evidence="2" type="ORF">DWY58_16995</name>
    <name evidence="1" type="ORF">DXC34_15630</name>
</gene>
<dbReference type="EMBL" id="QRUB01000029">
    <property type="protein sequence ID" value="RGR25954.1"/>
    <property type="molecule type" value="Genomic_DNA"/>
</dbReference>
<sequence length="62" mass="7260">MFCQVWKYAFICFVNSEIINQIVMELVVIEKHAYLQLKLQIESLSAQIESVKKKIGPVEMEK</sequence>
<name>A0A3E4UJW7_BACSE</name>
<comment type="caution">
    <text evidence="1">The sequence shown here is derived from an EMBL/GenBank/DDBJ whole genome shotgun (WGS) entry which is preliminary data.</text>
</comment>
<dbReference type="AlphaFoldDB" id="A0A3E4UJW7"/>
<protein>
    <submittedName>
        <fullName evidence="1">Uncharacterized protein</fullName>
    </submittedName>
</protein>
<dbReference type="Proteomes" id="UP000284161">
    <property type="component" value="Unassembled WGS sequence"/>
</dbReference>
<evidence type="ECO:0000313" key="2">
    <source>
        <dbReference type="EMBL" id="RGR25954.1"/>
    </source>
</evidence>
<evidence type="ECO:0000313" key="4">
    <source>
        <dbReference type="Proteomes" id="UP000284161"/>
    </source>
</evidence>
<dbReference type="Proteomes" id="UP000261223">
    <property type="component" value="Unassembled WGS sequence"/>
</dbReference>